<dbReference type="EMBL" id="BOPL01000008">
    <property type="protein sequence ID" value="GIK05388.1"/>
    <property type="molecule type" value="Genomic_DNA"/>
</dbReference>
<evidence type="ECO:0000313" key="5">
    <source>
        <dbReference type="Proteomes" id="UP000710440"/>
    </source>
</evidence>
<dbReference type="PRINTS" id="PR00081">
    <property type="entry name" value="GDHRDH"/>
</dbReference>
<dbReference type="Proteomes" id="UP000710440">
    <property type="component" value="Unassembled WGS sequence"/>
</dbReference>
<sequence>MPFFQPPVPPLSSGIDLSGQTTIVTGATAGIGLEISRQLILYEVSNLIMAVRNTAKGETVRESLLSNPAVKAVNPNVTIKVMELDTENCASVQRFVSAYQLAFQDLHLLMANAGIGTAAKELASSGHEKDIQVNYLSNVLLTLALLPTLETTANKTSKPTRVTWTGSRMYEKTSLVNRLPLQEGEGILKHFNNAEGLSMLQRYGDSKLLCVLFQLELAKHYHPDKVIINSFCPGLVDTGMTDVLPIYMRIPTNVMKAPSARSPEKAGWIALNAAVVAGVETHGRLLRDMAVEEPFEFIKSKEGQKVQKMLWNETIDKGGSGKSAYLDEQTGVRCDVPWRV</sequence>
<dbReference type="GeneID" id="66937479"/>
<gene>
    <name evidence="4" type="ORF">Aspvir_009497</name>
</gene>
<dbReference type="SUPFAM" id="SSF51735">
    <property type="entry name" value="NAD(P)-binding Rossmann-fold domains"/>
    <property type="match status" value="1"/>
</dbReference>
<protein>
    <submittedName>
        <fullName evidence="4">Uncharacterized protein</fullName>
    </submittedName>
</protein>
<dbReference type="GO" id="GO:0016491">
    <property type="term" value="F:oxidoreductase activity"/>
    <property type="evidence" value="ECO:0007669"/>
    <property type="project" value="UniProtKB-KW"/>
</dbReference>
<keyword evidence="3" id="KW-0560">Oxidoreductase</keyword>
<dbReference type="RefSeq" id="XP_043128574.1">
    <property type="nucleotide sequence ID" value="XM_043272639.1"/>
</dbReference>
<proteinExistence type="inferred from homology"/>
<dbReference type="PANTHER" id="PTHR24320">
    <property type="entry name" value="RETINOL DEHYDROGENASE"/>
    <property type="match status" value="1"/>
</dbReference>
<comment type="caution">
    <text evidence="4">The sequence shown here is derived from an EMBL/GenBank/DDBJ whole genome shotgun (WGS) entry which is preliminary data.</text>
</comment>
<evidence type="ECO:0000313" key="4">
    <source>
        <dbReference type="EMBL" id="GIK05388.1"/>
    </source>
</evidence>
<evidence type="ECO:0000256" key="3">
    <source>
        <dbReference type="ARBA" id="ARBA00023002"/>
    </source>
</evidence>
<organism evidence="4 5">
    <name type="scientific">Aspergillus viridinutans</name>
    <dbReference type="NCBI Taxonomy" id="75553"/>
    <lineage>
        <taxon>Eukaryota</taxon>
        <taxon>Fungi</taxon>
        <taxon>Dikarya</taxon>
        <taxon>Ascomycota</taxon>
        <taxon>Pezizomycotina</taxon>
        <taxon>Eurotiomycetes</taxon>
        <taxon>Eurotiomycetidae</taxon>
        <taxon>Eurotiales</taxon>
        <taxon>Aspergillaceae</taxon>
        <taxon>Aspergillus</taxon>
        <taxon>Aspergillus subgen. Fumigati</taxon>
    </lineage>
</organism>
<dbReference type="OrthoDB" id="542013at2759"/>
<dbReference type="PANTHER" id="PTHR24320:SF252">
    <property type="entry name" value="DEHYDROGENASE_REDUCTASE FAMILY PROTEIN, PUTATIVE (AFU_ORTHOLOGUE AFUA_3G08550)-RELATED"/>
    <property type="match status" value="1"/>
</dbReference>
<dbReference type="InterPro" id="IPR036291">
    <property type="entry name" value="NAD(P)-bd_dom_sf"/>
</dbReference>
<accession>A0A9P3C371</accession>
<evidence type="ECO:0000256" key="2">
    <source>
        <dbReference type="ARBA" id="ARBA00022857"/>
    </source>
</evidence>
<evidence type="ECO:0000256" key="1">
    <source>
        <dbReference type="ARBA" id="ARBA00006484"/>
    </source>
</evidence>
<dbReference type="Pfam" id="PF00106">
    <property type="entry name" value="adh_short"/>
    <property type="match status" value="1"/>
</dbReference>
<dbReference type="Gene3D" id="3.40.50.720">
    <property type="entry name" value="NAD(P)-binding Rossmann-like Domain"/>
    <property type="match status" value="1"/>
</dbReference>
<dbReference type="InterPro" id="IPR002347">
    <property type="entry name" value="SDR_fam"/>
</dbReference>
<keyword evidence="2" id="KW-0521">NADP</keyword>
<keyword evidence="5" id="KW-1185">Reference proteome</keyword>
<name>A0A9P3C371_ASPVI</name>
<comment type="similarity">
    <text evidence="1">Belongs to the short-chain dehydrogenases/reductases (SDR) family.</text>
</comment>
<reference evidence="4 5" key="1">
    <citation type="submission" date="2021-02" db="EMBL/GenBank/DDBJ databases">
        <title>Pan-genome distribution and transcriptional activeness of fungal secondary metabolism genes in Aspergillus section Fumigati.</title>
        <authorList>
            <person name="Takahashi H."/>
            <person name="Umemura M."/>
            <person name="Ninomiya A."/>
            <person name="Kusuya Y."/>
            <person name="Urayama S."/>
            <person name="Shimizu M."/>
            <person name="Watanabe A."/>
            <person name="Kamei K."/>
            <person name="Yaguchi T."/>
            <person name="Hagiwara D."/>
        </authorList>
    </citation>
    <scope>NUCLEOTIDE SEQUENCE [LARGE SCALE GENOMIC DNA]</scope>
    <source>
        <strain evidence="4 5">IFM 47045</strain>
    </source>
</reference>
<dbReference type="AlphaFoldDB" id="A0A9P3C371"/>